<dbReference type="Gene3D" id="3.30.1120.170">
    <property type="match status" value="1"/>
</dbReference>
<keyword evidence="6 7" id="KW-0472">Membrane</keyword>
<dbReference type="SUPFAM" id="SSF51695">
    <property type="entry name" value="PLC-like phosphodiesterases"/>
    <property type="match status" value="1"/>
</dbReference>
<dbReference type="InterPro" id="IPR000917">
    <property type="entry name" value="Sulfatase_N"/>
</dbReference>
<evidence type="ECO:0000256" key="1">
    <source>
        <dbReference type="ARBA" id="ARBA00004651"/>
    </source>
</evidence>
<dbReference type="RefSeq" id="WP_256311823.1">
    <property type="nucleotide sequence ID" value="NZ_JANGAC010000009.1"/>
</dbReference>
<proteinExistence type="predicted"/>
<dbReference type="PANTHER" id="PTHR47371">
    <property type="entry name" value="LIPOTEICHOIC ACID SYNTHASE"/>
    <property type="match status" value="1"/>
</dbReference>
<evidence type="ECO:0000259" key="8">
    <source>
        <dbReference type="Pfam" id="PF00884"/>
    </source>
</evidence>
<gene>
    <name evidence="9" type="ORF">NE686_12930</name>
</gene>
<feature type="transmembrane region" description="Helical" evidence="7">
    <location>
        <begin position="54"/>
        <end position="73"/>
    </location>
</feature>
<dbReference type="Gene3D" id="3.40.720.10">
    <property type="entry name" value="Alkaline Phosphatase, subunit A"/>
    <property type="match status" value="1"/>
</dbReference>
<keyword evidence="4 7" id="KW-0812">Transmembrane</keyword>
<evidence type="ECO:0000313" key="9">
    <source>
        <dbReference type="EMBL" id="MCQ4923998.1"/>
    </source>
</evidence>
<keyword evidence="10" id="KW-1185">Reference proteome</keyword>
<feature type="transmembrane region" description="Helical" evidence="7">
    <location>
        <begin position="103"/>
        <end position="122"/>
    </location>
</feature>
<sequence length="835" mass="97309">MILSILFILKTILFLNITNVEFNKILILIITSMTTIGIISLINQTKLKYKTLIIIIFYSVVSFIMFLDVVYYSQFYALPSVSMLGQAKQLTAVGDNIKSLINIKNLLIILDIPILIFISAYSKKINLKRIKETSSFLPYINHIIFTILAFAIIHGNTIGQIESLMAQEPYFFHTTDIAKNINSSKNEGNIIFTEEDLESIKLRTNLKDGKLTGIGKNKNLIVLQVEALQNFVIDLNYNNQEITPNLNRLMNDKSSVYYDKYYQLIGRGNTSDAEFVSHNSLHPSLEEPSYTKYENNTFYGLPWLLRDQGYTVWAMHGYKKEFWNREKAYVSQGFQRFISEEDYKFEKTIGFGIRDEDFFKQNIEYLKELDSIDNNPFYAFIITLTSHSPFNIPEEYQMLKIKPEHEGTILGNYLQSIHYADKEIGKFIEDLKNEGLYKDTVIAIYGDHFAIQSGDNEVDNMMTELLGHKYDYDSMMNIPLIIHVPGEEIQETISTVGSPMDFYPTILNIMGYKNEKGLMLGRDLTNYEGKNYVFPQTYLLKGSFISEDTMFVMARDGLFDHSKAYDLNTREEIDKNKFRSMYDKIIEEINNSDFILKKNLLKYYIENNGEVDLETLTETEILKDKKIASFYFNSLEELNKAYDKGRRLLAVDIELTTDDRIILLKDWYWYYNNLFEDPKDRRLTLEEFKGLKMKKDQSQMAIEDLIKWMEKHEDAYIILRHGEPDTKVFVKAFTEYPMLIDRCIVEIKNFRQYLTVTYRGFNKVILNPIKEDYADEEILDFVTMHPHVGVILDKSRAKTNLPDKLKEKGLPTYVDGPTNVLTKLILRGKVKGFVE</sequence>
<organism evidence="9 10">
    <name type="scientific">Tissierella carlieri</name>
    <dbReference type="NCBI Taxonomy" id="689904"/>
    <lineage>
        <taxon>Bacteria</taxon>
        <taxon>Bacillati</taxon>
        <taxon>Bacillota</taxon>
        <taxon>Tissierellia</taxon>
        <taxon>Tissierellales</taxon>
        <taxon>Tissierellaceae</taxon>
        <taxon>Tissierella</taxon>
    </lineage>
</organism>
<dbReference type="SUPFAM" id="SSF53649">
    <property type="entry name" value="Alkaline phosphatase-like"/>
    <property type="match status" value="1"/>
</dbReference>
<protein>
    <submittedName>
        <fullName evidence="9">Sulfatase-like hydrolase/transferase</fullName>
    </submittedName>
</protein>
<dbReference type="Gene3D" id="3.20.20.190">
    <property type="entry name" value="Phosphatidylinositol (PI) phosphodiesterase"/>
    <property type="match status" value="1"/>
</dbReference>
<evidence type="ECO:0000256" key="4">
    <source>
        <dbReference type="ARBA" id="ARBA00022692"/>
    </source>
</evidence>
<dbReference type="Pfam" id="PF00884">
    <property type="entry name" value="Sulfatase"/>
    <property type="match status" value="1"/>
</dbReference>
<feature type="transmembrane region" description="Helical" evidence="7">
    <location>
        <begin position="24"/>
        <end position="42"/>
    </location>
</feature>
<name>A0ABT1SC09_9FIRM</name>
<keyword evidence="5 7" id="KW-1133">Transmembrane helix</keyword>
<evidence type="ECO:0000256" key="5">
    <source>
        <dbReference type="ARBA" id="ARBA00022989"/>
    </source>
</evidence>
<evidence type="ECO:0000313" key="10">
    <source>
        <dbReference type="Proteomes" id="UP001524478"/>
    </source>
</evidence>
<evidence type="ECO:0000256" key="2">
    <source>
        <dbReference type="ARBA" id="ARBA00004936"/>
    </source>
</evidence>
<comment type="caution">
    <text evidence="9">The sequence shown here is derived from an EMBL/GenBank/DDBJ whole genome shotgun (WGS) entry which is preliminary data.</text>
</comment>
<dbReference type="InterPro" id="IPR017850">
    <property type="entry name" value="Alkaline_phosphatase_core_sf"/>
</dbReference>
<feature type="transmembrane region" description="Helical" evidence="7">
    <location>
        <begin position="134"/>
        <end position="153"/>
    </location>
</feature>
<dbReference type="Proteomes" id="UP001524478">
    <property type="component" value="Unassembled WGS sequence"/>
</dbReference>
<evidence type="ECO:0000256" key="7">
    <source>
        <dbReference type="SAM" id="Phobius"/>
    </source>
</evidence>
<dbReference type="PANTHER" id="PTHR47371:SF3">
    <property type="entry name" value="PHOSPHOGLYCEROL TRANSFERASE I"/>
    <property type="match status" value="1"/>
</dbReference>
<dbReference type="InterPro" id="IPR050448">
    <property type="entry name" value="OpgB/LTA_synthase_biosynth"/>
</dbReference>
<evidence type="ECO:0000256" key="6">
    <source>
        <dbReference type="ARBA" id="ARBA00023136"/>
    </source>
</evidence>
<comment type="pathway">
    <text evidence="2">Cell wall biogenesis; lipoteichoic acid biosynthesis.</text>
</comment>
<evidence type="ECO:0000256" key="3">
    <source>
        <dbReference type="ARBA" id="ARBA00022475"/>
    </source>
</evidence>
<dbReference type="CDD" id="cd16015">
    <property type="entry name" value="LTA_synthase"/>
    <property type="match status" value="1"/>
</dbReference>
<accession>A0ABT1SC09</accession>
<dbReference type="InterPro" id="IPR017946">
    <property type="entry name" value="PLC-like_Pdiesterase_TIM-brl"/>
</dbReference>
<reference evidence="9 10" key="1">
    <citation type="submission" date="2022-06" db="EMBL/GenBank/DDBJ databases">
        <title>Isolation of gut microbiota from human fecal samples.</title>
        <authorList>
            <person name="Pamer E.G."/>
            <person name="Barat B."/>
            <person name="Waligurski E."/>
            <person name="Medina S."/>
            <person name="Paddock L."/>
            <person name="Mostad J."/>
        </authorList>
    </citation>
    <scope>NUCLEOTIDE SEQUENCE [LARGE SCALE GENOMIC DNA]</scope>
    <source>
        <strain evidence="9 10">DFI.7.95</strain>
    </source>
</reference>
<dbReference type="EMBL" id="JANGAC010000009">
    <property type="protein sequence ID" value="MCQ4923998.1"/>
    <property type="molecule type" value="Genomic_DNA"/>
</dbReference>
<keyword evidence="3" id="KW-1003">Cell membrane</keyword>
<comment type="subcellular location">
    <subcellularLocation>
        <location evidence="1">Cell membrane</location>
        <topology evidence="1">Multi-pass membrane protein</topology>
    </subcellularLocation>
</comment>
<feature type="domain" description="Sulfatase N-terminal" evidence="8">
    <location>
        <begin position="218"/>
        <end position="512"/>
    </location>
</feature>